<dbReference type="EMBL" id="JAQQAF010000003">
    <property type="protein sequence ID" value="KAJ8498409.1"/>
    <property type="molecule type" value="Genomic_DNA"/>
</dbReference>
<gene>
    <name evidence="1" type="ORF">OPV22_008961</name>
</gene>
<comment type="caution">
    <text evidence="1">The sequence shown here is derived from an EMBL/GenBank/DDBJ whole genome shotgun (WGS) entry which is preliminary data.</text>
</comment>
<organism evidence="1 2">
    <name type="scientific">Ensete ventricosum</name>
    <name type="common">Abyssinian banana</name>
    <name type="synonym">Musa ensete</name>
    <dbReference type="NCBI Taxonomy" id="4639"/>
    <lineage>
        <taxon>Eukaryota</taxon>
        <taxon>Viridiplantae</taxon>
        <taxon>Streptophyta</taxon>
        <taxon>Embryophyta</taxon>
        <taxon>Tracheophyta</taxon>
        <taxon>Spermatophyta</taxon>
        <taxon>Magnoliopsida</taxon>
        <taxon>Liliopsida</taxon>
        <taxon>Zingiberales</taxon>
        <taxon>Musaceae</taxon>
        <taxon>Ensete</taxon>
    </lineage>
</organism>
<name>A0AAV8R9M4_ENSVE</name>
<dbReference type="Proteomes" id="UP001222027">
    <property type="component" value="Unassembled WGS sequence"/>
</dbReference>
<dbReference type="AlphaFoldDB" id="A0AAV8R9M4"/>
<sequence>MEYIWLTLAHDQMQDSRMAGVNQWPTEPSQVSKKISWELTRSGDSWIGPVGLDAYAQWLQHNSDEEC</sequence>
<accession>A0AAV8R9M4</accession>
<reference evidence="1 2" key="1">
    <citation type="submission" date="2022-12" db="EMBL/GenBank/DDBJ databases">
        <title>Chromosome-scale assembly of the Ensete ventricosum genome.</title>
        <authorList>
            <person name="Dussert Y."/>
            <person name="Stocks J."/>
            <person name="Wendawek A."/>
            <person name="Woldeyes F."/>
            <person name="Nichols R.A."/>
            <person name="Borrell J.S."/>
        </authorList>
    </citation>
    <scope>NUCLEOTIDE SEQUENCE [LARGE SCALE GENOMIC DNA]</scope>
    <source>
        <strain evidence="2">cv. Maze</strain>
        <tissue evidence="1">Seeds</tissue>
    </source>
</reference>
<evidence type="ECO:0000313" key="2">
    <source>
        <dbReference type="Proteomes" id="UP001222027"/>
    </source>
</evidence>
<protein>
    <submittedName>
        <fullName evidence="1">Uncharacterized protein</fullName>
    </submittedName>
</protein>
<keyword evidence="2" id="KW-1185">Reference proteome</keyword>
<proteinExistence type="predicted"/>
<evidence type="ECO:0000313" key="1">
    <source>
        <dbReference type="EMBL" id="KAJ8498409.1"/>
    </source>
</evidence>